<keyword evidence="8" id="KW-0862">Zinc</keyword>
<dbReference type="EMBL" id="MLJW01000379">
    <property type="protein sequence ID" value="OIQ88263.1"/>
    <property type="molecule type" value="Genomic_DNA"/>
</dbReference>
<comment type="catalytic activity">
    <reaction evidence="1">
        <text>an S-(2-hydroxyacyl)glutathione + H2O = a 2-hydroxy carboxylate + glutathione + H(+)</text>
        <dbReference type="Rhea" id="RHEA:21864"/>
        <dbReference type="ChEBI" id="CHEBI:15377"/>
        <dbReference type="ChEBI" id="CHEBI:15378"/>
        <dbReference type="ChEBI" id="CHEBI:57925"/>
        <dbReference type="ChEBI" id="CHEBI:58896"/>
        <dbReference type="ChEBI" id="CHEBI:71261"/>
        <dbReference type="EC" id="3.1.2.6"/>
    </reaction>
</comment>
<reference evidence="11" key="1">
    <citation type="submission" date="2016-10" db="EMBL/GenBank/DDBJ databases">
        <title>Sequence of Gallionella enrichment culture.</title>
        <authorList>
            <person name="Poehlein A."/>
            <person name="Muehling M."/>
            <person name="Daniel R."/>
        </authorList>
    </citation>
    <scope>NUCLEOTIDE SEQUENCE</scope>
</reference>
<protein>
    <recommendedName>
        <fullName evidence="5">hydroxyacylglutathione hydrolase</fullName>
        <ecNumber evidence="5">3.1.2.6</ecNumber>
    </recommendedName>
    <alternativeName>
        <fullName evidence="9">Glyoxalase II</fullName>
    </alternativeName>
</protein>
<dbReference type="Gene3D" id="3.60.15.10">
    <property type="entry name" value="Ribonuclease Z/Hydroxyacylglutathione hydrolase-like"/>
    <property type="match status" value="1"/>
</dbReference>
<dbReference type="GO" id="GO:0019243">
    <property type="term" value="P:methylglyoxal catabolic process to D-lactate via S-lactoyl-glutathione"/>
    <property type="evidence" value="ECO:0007669"/>
    <property type="project" value="InterPro"/>
</dbReference>
<dbReference type="SUPFAM" id="SSF56281">
    <property type="entry name" value="Metallo-hydrolase/oxidoreductase"/>
    <property type="match status" value="1"/>
</dbReference>
<evidence type="ECO:0000256" key="2">
    <source>
        <dbReference type="ARBA" id="ARBA00001947"/>
    </source>
</evidence>
<comment type="pathway">
    <text evidence="3">Secondary metabolite metabolism; methylglyoxal degradation; (R)-lactate from methylglyoxal: step 2/2.</text>
</comment>
<dbReference type="InterPro" id="IPR017782">
    <property type="entry name" value="Hydroxyacylglutathione_Hdrlase"/>
</dbReference>
<keyword evidence="7 11" id="KW-0378">Hydrolase</keyword>
<evidence type="ECO:0000256" key="4">
    <source>
        <dbReference type="ARBA" id="ARBA00006759"/>
    </source>
</evidence>
<evidence type="ECO:0000256" key="5">
    <source>
        <dbReference type="ARBA" id="ARBA00011917"/>
    </source>
</evidence>
<dbReference type="InterPro" id="IPR036866">
    <property type="entry name" value="RibonucZ/Hydroxyglut_hydro"/>
</dbReference>
<dbReference type="Pfam" id="PF16123">
    <property type="entry name" value="HAGH_C"/>
    <property type="match status" value="1"/>
</dbReference>
<evidence type="ECO:0000256" key="8">
    <source>
        <dbReference type="ARBA" id="ARBA00022833"/>
    </source>
</evidence>
<proteinExistence type="inferred from homology"/>
<comment type="caution">
    <text evidence="11">The sequence shown here is derived from an EMBL/GenBank/DDBJ whole genome shotgun (WGS) entry which is preliminary data.</text>
</comment>
<dbReference type="InterPro" id="IPR001279">
    <property type="entry name" value="Metallo-B-lactamas"/>
</dbReference>
<dbReference type="InterPro" id="IPR035680">
    <property type="entry name" value="Clx_II_MBL"/>
</dbReference>
<feature type="domain" description="Metallo-beta-lactamase" evidence="10">
    <location>
        <begin position="4"/>
        <end position="155"/>
    </location>
</feature>
<evidence type="ECO:0000256" key="3">
    <source>
        <dbReference type="ARBA" id="ARBA00004963"/>
    </source>
</evidence>
<dbReference type="InterPro" id="IPR050110">
    <property type="entry name" value="Glyoxalase_II_hydrolase"/>
</dbReference>
<dbReference type="PANTHER" id="PTHR43705">
    <property type="entry name" value="HYDROXYACYLGLUTATHIONE HYDROLASE"/>
    <property type="match status" value="1"/>
</dbReference>
<comment type="similarity">
    <text evidence="4">Belongs to the metallo-beta-lactamase superfamily. Glyoxalase II family.</text>
</comment>
<evidence type="ECO:0000256" key="7">
    <source>
        <dbReference type="ARBA" id="ARBA00022801"/>
    </source>
</evidence>
<dbReference type="NCBIfam" id="TIGR03413">
    <property type="entry name" value="GSH_gloB"/>
    <property type="match status" value="1"/>
</dbReference>
<keyword evidence="6" id="KW-0479">Metal-binding</keyword>
<accession>A0A1J5R898</accession>
<evidence type="ECO:0000313" key="11">
    <source>
        <dbReference type="EMBL" id="OIQ88263.1"/>
    </source>
</evidence>
<dbReference type="PANTHER" id="PTHR43705:SF1">
    <property type="entry name" value="HYDROXYACYLGLUTATHIONE HYDROLASE GLOB"/>
    <property type="match status" value="1"/>
</dbReference>
<dbReference type="GO" id="GO:0046872">
    <property type="term" value="F:metal ion binding"/>
    <property type="evidence" value="ECO:0007669"/>
    <property type="project" value="UniProtKB-KW"/>
</dbReference>
<name>A0A1J5R898_9ZZZZ</name>
<evidence type="ECO:0000256" key="9">
    <source>
        <dbReference type="ARBA" id="ARBA00031044"/>
    </source>
</evidence>
<dbReference type="InterPro" id="IPR032282">
    <property type="entry name" value="HAGH_C"/>
</dbReference>
<dbReference type="CDD" id="cd07723">
    <property type="entry name" value="hydroxyacylglutathione_hydrolase_MBL-fold"/>
    <property type="match status" value="1"/>
</dbReference>
<dbReference type="EC" id="3.1.2.6" evidence="5"/>
<evidence type="ECO:0000256" key="6">
    <source>
        <dbReference type="ARBA" id="ARBA00022723"/>
    </source>
</evidence>
<dbReference type="PIRSF" id="PIRSF005457">
    <property type="entry name" value="Glx"/>
    <property type="match status" value="1"/>
</dbReference>
<dbReference type="AlphaFoldDB" id="A0A1J5R898"/>
<evidence type="ECO:0000256" key="1">
    <source>
        <dbReference type="ARBA" id="ARBA00001623"/>
    </source>
</evidence>
<comment type="cofactor">
    <cofactor evidence="2">
        <name>Zn(2+)</name>
        <dbReference type="ChEBI" id="CHEBI:29105"/>
    </cofactor>
</comment>
<dbReference type="HAMAP" id="MF_01374">
    <property type="entry name" value="Glyoxalase_2"/>
    <property type="match status" value="1"/>
</dbReference>
<sequence>MIVDGGLALVVDPGDAAVVQRACAAAELDLAGILVTHHHHDHVGGIAALCAQRALPVWAPAAEDIAHRTHAVRDGETVRVPGFALEFRVIEVPGHTLGHVAYYAEPAGADPVLLCGDTLFAAGCGRLFEGTPQQMYASLQRLAALPEATRVYCAHEYTLSNLQFAARVEPGNAELRSWTAACMRRREAGEPTLPSSIGQERRVNPFLRVDEPEVRASLLTQRGRVPRDSVDAFAALRQWKDES</sequence>
<organism evidence="11">
    <name type="scientific">mine drainage metagenome</name>
    <dbReference type="NCBI Taxonomy" id="410659"/>
    <lineage>
        <taxon>unclassified sequences</taxon>
        <taxon>metagenomes</taxon>
        <taxon>ecological metagenomes</taxon>
    </lineage>
</organism>
<gene>
    <name evidence="11" type="primary">gloB_13</name>
    <name evidence="11" type="ORF">GALL_298400</name>
</gene>
<dbReference type="Pfam" id="PF00753">
    <property type="entry name" value="Lactamase_B"/>
    <property type="match status" value="1"/>
</dbReference>
<dbReference type="GO" id="GO:0004416">
    <property type="term" value="F:hydroxyacylglutathione hydrolase activity"/>
    <property type="evidence" value="ECO:0007669"/>
    <property type="project" value="UniProtKB-EC"/>
</dbReference>
<dbReference type="SMART" id="SM00849">
    <property type="entry name" value="Lactamase_B"/>
    <property type="match status" value="1"/>
</dbReference>
<evidence type="ECO:0000259" key="10">
    <source>
        <dbReference type="SMART" id="SM00849"/>
    </source>
</evidence>